<dbReference type="PANTHER" id="PTHR43713:SF3">
    <property type="entry name" value="GLUTAMATE-1-SEMIALDEHYDE 2,1-AMINOMUTASE 1, CHLOROPLASTIC-RELATED"/>
    <property type="match status" value="1"/>
</dbReference>
<gene>
    <name evidence="4" type="ORF">H6G06_07695</name>
</gene>
<dbReference type="Proteomes" id="UP000662185">
    <property type="component" value="Unassembled WGS sequence"/>
</dbReference>
<dbReference type="RefSeq" id="WP_190558717.1">
    <property type="nucleotide sequence ID" value="NZ_JACJQU010000003.1"/>
</dbReference>
<dbReference type="InterPro" id="IPR015421">
    <property type="entry name" value="PyrdxlP-dep_Trfase_major"/>
</dbReference>
<dbReference type="GO" id="GO:0030170">
    <property type="term" value="F:pyridoxal phosphate binding"/>
    <property type="evidence" value="ECO:0007669"/>
    <property type="project" value="InterPro"/>
</dbReference>
<evidence type="ECO:0000256" key="3">
    <source>
        <dbReference type="RuleBase" id="RU003560"/>
    </source>
</evidence>
<sequence>MKKKFFSLQQTLYPTEIVPQNTPENYLSQFINNYNTRTKTSKQITQYYRATLADSRNPYGFSLPLKELCYPIVAQKSLGSRIWDVDGNEYIDLVMGLGINLFGHNPSFIKQALLEQLEQGIQIGPQTELAGEVAELISDLTGMERVTFSNTGTEAVMTAVRIARAATKRYKIAIFSGSYHGHSDGTLVKLQELDGKLQTVPLSCGVPKSIVEDVLILDYGNPQSLEVIKAHGQELAAVLVEPVQDGCLDLQPKEFLHQLRQLTTELGIVLIFDEMITGFRIHPGGAQAWFGVQADIATYGKIVGGGMPISVIAGKAVYMDKIDGGMWNYGDSSFPQVETTFFAGTYCKHPLSLAAAKAVLKYMQFQGSQLQTKLNQRTAEFVKTLNDYFAVAGLPIKMTHFGSLFGPASSGVSANSNTDSRIGLSLLNYHLIHKGILSRGSSGFLSTAHTDEDINYIIQGVKDSISELASGELL</sequence>
<dbReference type="InterPro" id="IPR015424">
    <property type="entry name" value="PyrdxlP-dep_Trfase"/>
</dbReference>
<evidence type="ECO:0000256" key="1">
    <source>
        <dbReference type="ARBA" id="ARBA00001933"/>
    </source>
</evidence>
<organism evidence="4 5">
    <name type="scientific">Anabaena sphaerica FACHB-251</name>
    <dbReference type="NCBI Taxonomy" id="2692883"/>
    <lineage>
        <taxon>Bacteria</taxon>
        <taxon>Bacillati</taxon>
        <taxon>Cyanobacteriota</taxon>
        <taxon>Cyanophyceae</taxon>
        <taxon>Nostocales</taxon>
        <taxon>Nostocaceae</taxon>
        <taxon>Anabaena</taxon>
    </lineage>
</organism>
<keyword evidence="2 3" id="KW-0663">Pyridoxal phosphate</keyword>
<dbReference type="Gene3D" id="3.40.640.10">
    <property type="entry name" value="Type I PLP-dependent aspartate aminotransferase-like (Major domain)"/>
    <property type="match status" value="1"/>
</dbReference>
<name>A0A926WF74_9NOST</name>
<comment type="similarity">
    <text evidence="3">Belongs to the class-III pyridoxal-phosphate-dependent aminotransferase family.</text>
</comment>
<reference evidence="5" key="1">
    <citation type="journal article" date="2020" name="ISME J.">
        <title>Comparative genomics reveals insights into cyanobacterial evolution and habitat adaptation.</title>
        <authorList>
            <person name="Chen M.Y."/>
            <person name="Teng W.K."/>
            <person name="Zhao L."/>
            <person name="Hu C.X."/>
            <person name="Zhou Y.K."/>
            <person name="Han B.P."/>
            <person name="Song L.R."/>
            <person name="Shu W.S."/>
        </authorList>
    </citation>
    <scope>NUCLEOTIDE SEQUENCE [LARGE SCALE GENOMIC DNA]</scope>
    <source>
        <strain evidence="5">FACHB-251</strain>
    </source>
</reference>
<evidence type="ECO:0000313" key="4">
    <source>
        <dbReference type="EMBL" id="MBD2293373.1"/>
    </source>
</evidence>
<evidence type="ECO:0000313" key="5">
    <source>
        <dbReference type="Proteomes" id="UP000662185"/>
    </source>
</evidence>
<keyword evidence="5" id="KW-1185">Reference proteome</keyword>
<dbReference type="PANTHER" id="PTHR43713">
    <property type="entry name" value="GLUTAMATE-1-SEMIALDEHYDE 2,1-AMINOMUTASE"/>
    <property type="match status" value="1"/>
</dbReference>
<dbReference type="GO" id="GO:0008483">
    <property type="term" value="F:transaminase activity"/>
    <property type="evidence" value="ECO:0007669"/>
    <property type="project" value="UniProtKB-KW"/>
</dbReference>
<proteinExistence type="inferred from homology"/>
<dbReference type="Pfam" id="PF00202">
    <property type="entry name" value="Aminotran_3"/>
    <property type="match status" value="1"/>
</dbReference>
<comment type="cofactor">
    <cofactor evidence="1">
        <name>pyridoxal 5'-phosphate</name>
        <dbReference type="ChEBI" id="CHEBI:597326"/>
    </cofactor>
</comment>
<dbReference type="CDD" id="cd00610">
    <property type="entry name" value="OAT_like"/>
    <property type="match status" value="1"/>
</dbReference>
<keyword evidence="4" id="KW-0808">Transferase</keyword>
<dbReference type="InterPro" id="IPR005814">
    <property type="entry name" value="Aminotrans_3"/>
</dbReference>
<dbReference type="SUPFAM" id="SSF53383">
    <property type="entry name" value="PLP-dependent transferases"/>
    <property type="match status" value="1"/>
</dbReference>
<dbReference type="Gene3D" id="3.90.1150.10">
    <property type="entry name" value="Aspartate Aminotransferase, domain 1"/>
    <property type="match status" value="1"/>
</dbReference>
<evidence type="ECO:0000256" key="2">
    <source>
        <dbReference type="ARBA" id="ARBA00022898"/>
    </source>
</evidence>
<keyword evidence="4" id="KW-0032">Aminotransferase</keyword>
<comment type="caution">
    <text evidence="4">The sequence shown here is derived from an EMBL/GenBank/DDBJ whole genome shotgun (WGS) entry which is preliminary data.</text>
</comment>
<protein>
    <submittedName>
        <fullName evidence="4">Aspartate aminotransferase family protein</fullName>
    </submittedName>
</protein>
<accession>A0A926WF74</accession>
<dbReference type="InterPro" id="IPR015422">
    <property type="entry name" value="PyrdxlP-dep_Trfase_small"/>
</dbReference>
<dbReference type="EMBL" id="JACJQU010000003">
    <property type="protein sequence ID" value="MBD2293373.1"/>
    <property type="molecule type" value="Genomic_DNA"/>
</dbReference>
<dbReference type="AlphaFoldDB" id="A0A926WF74"/>